<evidence type="ECO:0000313" key="11">
    <source>
        <dbReference type="EMBL" id="KAI9552379.1"/>
    </source>
</evidence>
<keyword evidence="6" id="KW-0547">Nucleotide-binding</keyword>
<accession>A0AAD5KHI3</accession>
<dbReference type="HAMAP" id="MF_00235">
    <property type="entry name" value="Adenylate_kinase_Adk"/>
    <property type="match status" value="1"/>
</dbReference>
<dbReference type="GO" id="GO:0005737">
    <property type="term" value="C:cytoplasm"/>
    <property type="evidence" value="ECO:0007669"/>
    <property type="project" value="UniProtKB-SubCell"/>
</dbReference>
<dbReference type="Gene3D" id="3.40.50.300">
    <property type="entry name" value="P-loop containing nucleotide triphosphate hydrolases"/>
    <property type="match status" value="2"/>
</dbReference>
<evidence type="ECO:0000256" key="10">
    <source>
        <dbReference type="SAM" id="MobiDB-lite"/>
    </source>
</evidence>
<reference evidence="11 12" key="1">
    <citation type="submission" date="2022-05" db="EMBL/GenBank/DDBJ databases">
        <title>A multi-omics perspective on studying reproductive biology in Daphnia sinensis.</title>
        <authorList>
            <person name="Jia J."/>
        </authorList>
    </citation>
    <scope>NUCLEOTIDE SEQUENCE [LARGE SCALE GENOMIC DNA]</scope>
    <source>
        <strain evidence="11 12">WSL</strain>
    </source>
</reference>
<dbReference type="SUPFAM" id="SSF52540">
    <property type="entry name" value="P-loop containing nucleoside triphosphate hydrolases"/>
    <property type="match status" value="2"/>
</dbReference>
<evidence type="ECO:0000256" key="6">
    <source>
        <dbReference type="ARBA" id="ARBA00022741"/>
    </source>
</evidence>
<evidence type="ECO:0000256" key="3">
    <source>
        <dbReference type="ARBA" id="ARBA00012955"/>
    </source>
</evidence>
<feature type="region of interest" description="Disordered" evidence="10">
    <location>
        <begin position="93"/>
        <end position="112"/>
    </location>
</feature>
<dbReference type="InterPro" id="IPR006267">
    <property type="entry name" value="AK1/5"/>
</dbReference>
<comment type="similarity">
    <text evidence="9">Belongs to the adenylate kinase family.</text>
</comment>
<keyword evidence="7 9" id="KW-0418">Kinase</keyword>
<dbReference type="AlphaFoldDB" id="A0AAD5KHI3"/>
<dbReference type="NCBIfam" id="TIGR01360">
    <property type="entry name" value="aden_kin_iso1"/>
    <property type="match status" value="1"/>
</dbReference>
<keyword evidence="4" id="KW-0963">Cytoplasm</keyword>
<organism evidence="11 12">
    <name type="scientific">Daphnia sinensis</name>
    <dbReference type="NCBI Taxonomy" id="1820382"/>
    <lineage>
        <taxon>Eukaryota</taxon>
        <taxon>Metazoa</taxon>
        <taxon>Ecdysozoa</taxon>
        <taxon>Arthropoda</taxon>
        <taxon>Crustacea</taxon>
        <taxon>Branchiopoda</taxon>
        <taxon>Diplostraca</taxon>
        <taxon>Cladocera</taxon>
        <taxon>Anomopoda</taxon>
        <taxon>Daphniidae</taxon>
        <taxon>Daphnia</taxon>
        <taxon>Daphnia similis group</taxon>
    </lineage>
</organism>
<evidence type="ECO:0000256" key="7">
    <source>
        <dbReference type="ARBA" id="ARBA00022777"/>
    </source>
</evidence>
<dbReference type="InterPro" id="IPR000850">
    <property type="entry name" value="Adenylat/UMP-CMP_kin"/>
</dbReference>
<keyword evidence="5 9" id="KW-0808">Transferase</keyword>
<dbReference type="FunFam" id="3.40.50.300:FF:000315">
    <property type="entry name" value="Adenylate kinase 1"/>
    <property type="match status" value="1"/>
</dbReference>
<comment type="subcellular location">
    <subcellularLocation>
        <location evidence="2">Cytoplasm</location>
    </subcellularLocation>
</comment>
<dbReference type="CDD" id="cd01428">
    <property type="entry name" value="ADK"/>
    <property type="match status" value="1"/>
</dbReference>
<evidence type="ECO:0000256" key="1">
    <source>
        <dbReference type="ARBA" id="ARBA00000582"/>
    </source>
</evidence>
<evidence type="ECO:0000313" key="12">
    <source>
        <dbReference type="Proteomes" id="UP000820818"/>
    </source>
</evidence>
<evidence type="ECO:0000256" key="4">
    <source>
        <dbReference type="ARBA" id="ARBA00022490"/>
    </source>
</evidence>
<dbReference type="PRINTS" id="PR00094">
    <property type="entry name" value="ADENYLTKNASE"/>
</dbReference>
<feature type="compositionally biased region" description="Polar residues" evidence="10">
    <location>
        <begin position="98"/>
        <end position="107"/>
    </location>
</feature>
<evidence type="ECO:0000256" key="9">
    <source>
        <dbReference type="RuleBase" id="RU003330"/>
    </source>
</evidence>
<proteinExistence type="inferred from homology"/>
<evidence type="ECO:0000256" key="5">
    <source>
        <dbReference type="ARBA" id="ARBA00022679"/>
    </source>
</evidence>
<keyword evidence="8" id="KW-0067">ATP-binding</keyword>
<dbReference type="InterPro" id="IPR027417">
    <property type="entry name" value="P-loop_NTPase"/>
</dbReference>
<dbReference type="Proteomes" id="UP000820818">
    <property type="component" value="Linkage Group LG10"/>
</dbReference>
<sequence length="596" mass="66187">MLVVTNTKAPSFPQYDVESPYCVYETTVIVVTAMGICMDTGRNQLMNGRDIDDSPTAFGSWPRQSNGSFRYQRVQNQARTMSEPIMVVSENVMRENNHPVTESSSSGPGPPKRIPLTLQRKIVPIDSELPEIPIIFILGGPGSGKITHCDRLTRIDPRLFHLNMQSEYLKVASEIGSRDPNIVPAYKALEILIQLMSDTKDSGAMIVTGYPRNMRDVVEYLARVQRVDGVILLDWSDRSLERQIQLGAKTGDIDVNLARFEMTNYRSNIIPVAQFFDQQGRLHIVAGQRSPSEIFDDLAEEINGILSSSLGEIPVLQNPAVSERPESAVTEIHSEQEETKVVIHTLHENGVKRQQSVDSVDMMIEEEIKNIITEDPKSAADENKDSPALQDIEAPTVARSTIDITPLRQANLPIIFIIGGPGSGKGTQCAKIVEKYGYTHLSSGDLLRDEVASGSERGKQLTDIMQRGELVPLDVVLDLLKEAMLSKLTSSKGFLIDGYPREVAQGIQFESEINPCALVIYFEVSDDVMTARLMNRGLTSGRVDDNEETIRKRLDTFHKHSLPVVEHYGAKCRTISAEAHPDEVFQKVSEALETLS</sequence>
<dbReference type="PANTHER" id="PTHR23359">
    <property type="entry name" value="NUCLEOTIDE KINASE"/>
    <property type="match status" value="1"/>
</dbReference>
<protein>
    <recommendedName>
        <fullName evidence="3">adenylate kinase</fullName>
        <ecNumber evidence="3">2.7.4.3</ecNumber>
    </recommendedName>
</protein>
<comment type="caution">
    <text evidence="11">The sequence shown here is derived from an EMBL/GenBank/DDBJ whole genome shotgun (WGS) entry which is preliminary data.</text>
</comment>
<evidence type="ECO:0000256" key="8">
    <source>
        <dbReference type="ARBA" id="ARBA00022840"/>
    </source>
</evidence>
<dbReference type="EC" id="2.7.4.3" evidence="3"/>
<dbReference type="Pfam" id="PF00406">
    <property type="entry name" value="ADK"/>
    <property type="match status" value="1"/>
</dbReference>
<dbReference type="PROSITE" id="PS00113">
    <property type="entry name" value="ADENYLATE_KINASE"/>
    <property type="match status" value="1"/>
</dbReference>
<dbReference type="InterPro" id="IPR033690">
    <property type="entry name" value="Adenylat_kinase_CS"/>
</dbReference>
<comment type="catalytic activity">
    <reaction evidence="1">
        <text>AMP + ATP = 2 ADP</text>
        <dbReference type="Rhea" id="RHEA:12973"/>
        <dbReference type="ChEBI" id="CHEBI:30616"/>
        <dbReference type="ChEBI" id="CHEBI:456215"/>
        <dbReference type="ChEBI" id="CHEBI:456216"/>
        <dbReference type="EC" id="2.7.4.3"/>
    </reaction>
</comment>
<name>A0AAD5KHI3_9CRUS</name>
<dbReference type="EMBL" id="WJBH02000010">
    <property type="protein sequence ID" value="KAI9552379.1"/>
    <property type="molecule type" value="Genomic_DNA"/>
</dbReference>
<gene>
    <name evidence="11" type="ORF">GHT06_022745</name>
</gene>
<dbReference type="GO" id="GO:0005524">
    <property type="term" value="F:ATP binding"/>
    <property type="evidence" value="ECO:0007669"/>
    <property type="project" value="UniProtKB-KW"/>
</dbReference>
<dbReference type="GO" id="GO:0004017">
    <property type="term" value="F:AMP kinase activity"/>
    <property type="evidence" value="ECO:0007669"/>
    <property type="project" value="UniProtKB-EC"/>
</dbReference>
<keyword evidence="12" id="KW-1185">Reference proteome</keyword>
<dbReference type="GO" id="GO:0046034">
    <property type="term" value="P:ATP metabolic process"/>
    <property type="evidence" value="ECO:0007669"/>
    <property type="project" value="InterPro"/>
</dbReference>
<evidence type="ECO:0000256" key="2">
    <source>
        <dbReference type="ARBA" id="ARBA00004496"/>
    </source>
</evidence>